<dbReference type="GO" id="GO:0005576">
    <property type="term" value="C:extracellular region"/>
    <property type="evidence" value="ECO:0007669"/>
    <property type="project" value="UniProtKB-SubCell"/>
</dbReference>
<evidence type="ECO:0000256" key="11">
    <source>
        <dbReference type="ARBA" id="ARBA00022833"/>
    </source>
</evidence>
<feature type="signal peptide" evidence="14">
    <location>
        <begin position="1"/>
        <end position="18"/>
    </location>
</feature>
<dbReference type="Gene3D" id="3.50.30.30">
    <property type="match status" value="1"/>
</dbReference>
<evidence type="ECO:0000259" key="16">
    <source>
        <dbReference type="Pfam" id="PF04389"/>
    </source>
</evidence>
<keyword evidence="7 14" id="KW-0645">Protease</keyword>
<keyword evidence="13" id="KW-0325">Glycoprotein</keyword>
<dbReference type="CDD" id="cd02130">
    <property type="entry name" value="PA_ScAPY_like"/>
    <property type="match status" value="1"/>
</dbReference>
<dbReference type="InterPro" id="IPR003137">
    <property type="entry name" value="PA_domain"/>
</dbReference>
<evidence type="ECO:0000256" key="4">
    <source>
        <dbReference type="ARBA" id="ARBA00011245"/>
    </source>
</evidence>
<evidence type="ECO:0000256" key="5">
    <source>
        <dbReference type="ARBA" id="ARBA00022438"/>
    </source>
</evidence>
<evidence type="ECO:0000256" key="3">
    <source>
        <dbReference type="ARBA" id="ARBA00005957"/>
    </source>
</evidence>
<evidence type="ECO:0000256" key="8">
    <source>
        <dbReference type="ARBA" id="ARBA00022723"/>
    </source>
</evidence>
<evidence type="ECO:0000256" key="9">
    <source>
        <dbReference type="ARBA" id="ARBA00022729"/>
    </source>
</evidence>
<dbReference type="SUPFAM" id="SSF53187">
    <property type="entry name" value="Zn-dependent exopeptidases"/>
    <property type="match status" value="1"/>
</dbReference>
<proteinExistence type="inferred from homology"/>
<evidence type="ECO:0000256" key="13">
    <source>
        <dbReference type="ARBA" id="ARBA00023180"/>
    </source>
</evidence>
<dbReference type="AlphaFoldDB" id="A0A6A6TPA8"/>
<feature type="domain" description="PA" evidence="15">
    <location>
        <begin position="117"/>
        <end position="201"/>
    </location>
</feature>
<dbReference type="InterPro" id="IPR045175">
    <property type="entry name" value="M28_fam"/>
</dbReference>
<keyword evidence="18" id="KW-1185">Reference proteome</keyword>
<sequence>MKVAAFIAIAAFAHRVVCDYKPLVTPQALEELITLEDLLEGAQTLQDIADANGGQRAFGGAGHNATVDFLYNTLADLDYDVYKQPFVELFTAGTVDFSAGGQEYSAEYMTYGPGGNVSAPLVAVSNLGCDASDYPAEVSGSVALVSRGTCTFAAKALLAKAAGAVGTVIYNNVPGNLQGTLGAVDDYAPTVGVTDETGAALLASIEAGETVATYSVVSINETRTTYNVIAETKGGDKDNVLMLGGHTDSVYAGPGINDDGSGTIGVLTVAKALADFSTTHAVRFGFWSAEEYGLLGSEHYVKSINGTLGGNATEIAKIRAYLNFDMIASPNFVLGIYDGDGDAFNLTGPAGSDTIEKDFQDFYRSKGLNYVDSIFSGRSDYAAYLENGIPAGGLFTGAEELKTAEEAELFGGEADVALDVCYHQACDTIDNLAEDAFLVNTQSIANSVAKYALSWEGIPKANVTLRRRAAENNYRKYFARQDSHVHLHAAPCGHSKVEI</sequence>
<protein>
    <recommendedName>
        <fullName evidence="14">Peptide hydrolase</fullName>
        <ecNumber evidence="14">3.4.-.-</ecNumber>
    </recommendedName>
</protein>
<dbReference type="InterPro" id="IPR041756">
    <property type="entry name" value="M28_SGAP-like"/>
</dbReference>
<evidence type="ECO:0000256" key="12">
    <source>
        <dbReference type="ARBA" id="ARBA00023049"/>
    </source>
</evidence>
<dbReference type="SUPFAM" id="SSF52025">
    <property type="entry name" value="PA domain"/>
    <property type="match status" value="1"/>
</dbReference>
<dbReference type="GO" id="GO:0046872">
    <property type="term" value="F:metal ion binding"/>
    <property type="evidence" value="ECO:0007669"/>
    <property type="project" value="UniProtKB-KW"/>
</dbReference>
<comment type="subunit">
    <text evidence="4">Monomer.</text>
</comment>
<accession>A0A6A6TPA8</accession>
<dbReference type="Pfam" id="PF04389">
    <property type="entry name" value="Peptidase_M28"/>
    <property type="match status" value="1"/>
</dbReference>
<evidence type="ECO:0000256" key="2">
    <source>
        <dbReference type="ARBA" id="ARBA00004613"/>
    </source>
</evidence>
<evidence type="ECO:0000259" key="15">
    <source>
        <dbReference type="Pfam" id="PF02225"/>
    </source>
</evidence>
<dbReference type="GO" id="GO:0008235">
    <property type="term" value="F:metalloexopeptidase activity"/>
    <property type="evidence" value="ECO:0007669"/>
    <property type="project" value="InterPro"/>
</dbReference>
<keyword evidence="11 14" id="KW-0862">Zinc</keyword>
<evidence type="ECO:0000256" key="1">
    <source>
        <dbReference type="ARBA" id="ARBA00001947"/>
    </source>
</evidence>
<dbReference type="InterPro" id="IPR007484">
    <property type="entry name" value="Peptidase_M28"/>
</dbReference>
<evidence type="ECO:0000256" key="7">
    <source>
        <dbReference type="ARBA" id="ARBA00022670"/>
    </source>
</evidence>
<comment type="similarity">
    <text evidence="3">Belongs to the peptidase M28 family. M28A subfamily.</text>
</comment>
<dbReference type="Gene3D" id="3.40.630.10">
    <property type="entry name" value="Zn peptidases"/>
    <property type="match status" value="1"/>
</dbReference>
<keyword evidence="12" id="KW-0482">Metalloprotease</keyword>
<dbReference type="EC" id="3.4.-.-" evidence="14"/>
<evidence type="ECO:0000256" key="14">
    <source>
        <dbReference type="RuleBase" id="RU361240"/>
    </source>
</evidence>
<dbReference type="GO" id="GO:0004177">
    <property type="term" value="F:aminopeptidase activity"/>
    <property type="evidence" value="ECO:0007669"/>
    <property type="project" value="UniProtKB-KW"/>
</dbReference>
<name>A0A6A6TPA8_9PLEO</name>
<dbReference type="CDD" id="cd03876">
    <property type="entry name" value="M28_SGAP_like"/>
    <property type="match status" value="1"/>
</dbReference>
<organism evidence="17 18">
    <name type="scientific">Lophiostoma macrostomum CBS 122681</name>
    <dbReference type="NCBI Taxonomy" id="1314788"/>
    <lineage>
        <taxon>Eukaryota</taxon>
        <taxon>Fungi</taxon>
        <taxon>Dikarya</taxon>
        <taxon>Ascomycota</taxon>
        <taxon>Pezizomycotina</taxon>
        <taxon>Dothideomycetes</taxon>
        <taxon>Pleosporomycetidae</taxon>
        <taxon>Pleosporales</taxon>
        <taxon>Lophiostomataceae</taxon>
        <taxon>Lophiostoma</taxon>
    </lineage>
</organism>
<evidence type="ECO:0000256" key="6">
    <source>
        <dbReference type="ARBA" id="ARBA00022525"/>
    </source>
</evidence>
<feature type="domain" description="Peptidase M28" evidence="16">
    <location>
        <begin position="227"/>
        <end position="445"/>
    </location>
</feature>
<dbReference type="InterPro" id="IPR046450">
    <property type="entry name" value="PA_dom_sf"/>
</dbReference>
<evidence type="ECO:0000313" key="18">
    <source>
        <dbReference type="Proteomes" id="UP000799324"/>
    </source>
</evidence>
<keyword evidence="9 14" id="KW-0732">Signal</keyword>
<feature type="chain" id="PRO_5025715125" description="Peptide hydrolase" evidence="14">
    <location>
        <begin position="19"/>
        <end position="499"/>
    </location>
</feature>
<keyword evidence="8 14" id="KW-0479">Metal-binding</keyword>
<reference evidence="17" key="1">
    <citation type="journal article" date="2020" name="Stud. Mycol.">
        <title>101 Dothideomycetes genomes: a test case for predicting lifestyles and emergence of pathogens.</title>
        <authorList>
            <person name="Haridas S."/>
            <person name="Albert R."/>
            <person name="Binder M."/>
            <person name="Bloem J."/>
            <person name="Labutti K."/>
            <person name="Salamov A."/>
            <person name="Andreopoulos B."/>
            <person name="Baker S."/>
            <person name="Barry K."/>
            <person name="Bills G."/>
            <person name="Bluhm B."/>
            <person name="Cannon C."/>
            <person name="Castanera R."/>
            <person name="Culley D."/>
            <person name="Daum C."/>
            <person name="Ezra D."/>
            <person name="Gonzalez J."/>
            <person name="Henrissat B."/>
            <person name="Kuo A."/>
            <person name="Liang C."/>
            <person name="Lipzen A."/>
            <person name="Lutzoni F."/>
            <person name="Magnuson J."/>
            <person name="Mondo S."/>
            <person name="Nolan M."/>
            <person name="Ohm R."/>
            <person name="Pangilinan J."/>
            <person name="Park H.-J."/>
            <person name="Ramirez L."/>
            <person name="Alfaro M."/>
            <person name="Sun H."/>
            <person name="Tritt A."/>
            <person name="Yoshinaga Y."/>
            <person name="Zwiers L.-H."/>
            <person name="Turgeon B."/>
            <person name="Goodwin S."/>
            <person name="Spatafora J."/>
            <person name="Crous P."/>
            <person name="Grigoriev I."/>
        </authorList>
    </citation>
    <scope>NUCLEOTIDE SEQUENCE</scope>
    <source>
        <strain evidence="17">CBS 122681</strain>
    </source>
</reference>
<gene>
    <name evidence="17" type="ORF">K491DRAFT_588132</name>
</gene>
<dbReference type="FunFam" id="3.40.630.10:FF:000054">
    <property type="entry name" value="Peptide hydrolase"/>
    <property type="match status" value="1"/>
</dbReference>
<evidence type="ECO:0000256" key="10">
    <source>
        <dbReference type="ARBA" id="ARBA00022801"/>
    </source>
</evidence>
<dbReference type="GO" id="GO:0006508">
    <property type="term" value="P:proteolysis"/>
    <property type="evidence" value="ECO:0007669"/>
    <property type="project" value="UniProtKB-KW"/>
</dbReference>
<keyword evidence="5 17" id="KW-0031">Aminopeptidase</keyword>
<dbReference type="EMBL" id="MU004296">
    <property type="protein sequence ID" value="KAF2661027.1"/>
    <property type="molecule type" value="Genomic_DNA"/>
</dbReference>
<dbReference type="OrthoDB" id="10013407at2759"/>
<comment type="subcellular location">
    <subcellularLocation>
        <location evidence="2">Secreted</location>
    </subcellularLocation>
</comment>
<dbReference type="Pfam" id="PF02225">
    <property type="entry name" value="PA"/>
    <property type="match status" value="1"/>
</dbReference>
<dbReference type="Proteomes" id="UP000799324">
    <property type="component" value="Unassembled WGS sequence"/>
</dbReference>
<dbReference type="PANTHER" id="PTHR12147:SF57">
    <property type="entry name" value="PEPTIDE HYDROLASE"/>
    <property type="match status" value="1"/>
</dbReference>
<keyword evidence="6" id="KW-0964">Secreted</keyword>
<dbReference type="PANTHER" id="PTHR12147">
    <property type="entry name" value="METALLOPEPTIDASE M28 FAMILY MEMBER"/>
    <property type="match status" value="1"/>
</dbReference>
<comment type="cofactor">
    <cofactor evidence="1">
        <name>Zn(2+)</name>
        <dbReference type="ChEBI" id="CHEBI:29105"/>
    </cofactor>
</comment>
<keyword evidence="10 14" id="KW-0378">Hydrolase</keyword>
<evidence type="ECO:0000313" key="17">
    <source>
        <dbReference type="EMBL" id="KAF2661027.1"/>
    </source>
</evidence>